<dbReference type="AlphaFoldDB" id="A0A6J1R733"/>
<gene>
    <name evidence="2" type="primary">LOC112466775</name>
</gene>
<keyword evidence="1" id="KW-1185">Reference proteome</keyword>
<accession>A0A6J1R733</accession>
<name>A0A6J1R733_9HYME</name>
<evidence type="ECO:0000313" key="2">
    <source>
        <dbReference type="RefSeq" id="XP_024890839.1"/>
    </source>
</evidence>
<organism evidence="1 2">
    <name type="scientific">Temnothorax curvispinosus</name>
    <dbReference type="NCBI Taxonomy" id="300111"/>
    <lineage>
        <taxon>Eukaryota</taxon>
        <taxon>Metazoa</taxon>
        <taxon>Ecdysozoa</taxon>
        <taxon>Arthropoda</taxon>
        <taxon>Hexapoda</taxon>
        <taxon>Insecta</taxon>
        <taxon>Pterygota</taxon>
        <taxon>Neoptera</taxon>
        <taxon>Endopterygota</taxon>
        <taxon>Hymenoptera</taxon>
        <taxon>Apocrita</taxon>
        <taxon>Aculeata</taxon>
        <taxon>Formicoidea</taxon>
        <taxon>Formicidae</taxon>
        <taxon>Myrmicinae</taxon>
        <taxon>Temnothorax</taxon>
    </lineage>
</organism>
<proteinExistence type="predicted"/>
<protein>
    <submittedName>
        <fullName evidence="2">Uncharacterized protein LOC112466775</fullName>
    </submittedName>
</protein>
<dbReference type="OrthoDB" id="5779735at2759"/>
<dbReference type="Proteomes" id="UP000504618">
    <property type="component" value="Unplaced"/>
</dbReference>
<reference evidence="2" key="1">
    <citation type="submission" date="2025-08" db="UniProtKB">
        <authorList>
            <consortium name="RefSeq"/>
        </authorList>
    </citation>
    <scope>IDENTIFICATION</scope>
    <source>
        <tissue evidence="2">Whole body</tissue>
    </source>
</reference>
<sequence>MTENDDCTNYEYLNESDTCTDVPNESLSNLEESFSILDILSKNTLVTERPTTPNVSTFKEIAIPRLSTPEKPTTHNTSTPNRFSLKRKFSLVEEQLGNAVDVFKSYVTKKNTVHVEDESLKYFCDSLYGDLKILNKKDLISCKIDIMQV</sequence>
<dbReference type="RefSeq" id="XP_024890839.1">
    <property type="nucleotide sequence ID" value="XM_025035071.1"/>
</dbReference>
<dbReference type="GeneID" id="112466775"/>
<evidence type="ECO:0000313" key="1">
    <source>
        <dbReference type="Proteomes" id="UP000504618"/>
    </source>
</evidence>